<dbReference type="Gene3D" id="3.30.110.120">
    <property type="match status" value="1"/>
</dbReference>
<dbReference type="UniPathway" id="UPA00335"/>
<comment type="similarity">
    <text evidence="2">Belongs to the carbamoyltransferase HypF family.</text>
</comment>
<evidence type="ECO:0000313" key="11">
    <source>
        <dbReference type="EMBL" id="CAB4739670.1"/>
    </source>
</evidence>
<dbReference type="PANTHER" id="PTHR42959:SF1">
    <property type="entry name" value="CARBAMOYLTRANSFERASE HYPF"/>
    <property type="match status" value="1"/>
</dbReference>
<dbReference type="Pfam" id="PF01300">
    <property type="entry name" value="Sua5_yciO_yrdC"/>
    <property type="match status" value="1"/>
</dbReference>
<dbReference type="InterPro" id="IPR055128">
    <property type="entry name" value="HypF_C_2"/>
</dbReference>
<dbReference type="Pfam" id="PF17788">
    <property type="entry name" value="HypF_C"/>
    <property type="match status" value="1"/>
</dbReference>
<dbReference type="PROSITE" id="PS00150">
    <property type="entry name" value="ACYLPHOSPHATASE_1"/>
    <property type="match status" value="1"/>
</dbReference>
<evidence type="ECO:0000259" key="9">
    <source>
        <dbReference type="PROSITE" id="PS51163"/>
    </source>
</evidence>
<dbReference type="GO" id="GO:0051604">
    <property type="term" value="P:protein maturation"/>
    <property type="evidence" value="ECO:0007669"/>
    <property type="project" value="TreeGrafter"/>
</dbReference>
<evidence type="ECO:0000256" key="4">
    <source>
        <dbReference type="ARBA" id="ARBA00022723"/>
    </source>
</evidence>
<dbReference type="Gene3D" id="3.30.420.360">
    <property type="match status" value="1"/>
</dbReference>
<sequence length="779" mass="82232">MVWCVTSTPTIAERRRLVITGVVQGVGFRPFVHRLAGELRLTGFVGNDSAGVFIEIEGAPSAIATFVERLDGDAPPLASIDSVIATTVPPTGADGFAIVESSAVGGDRTSVPPDVATCDDCMVEVLDPADRRYRYPFTNCTNCGPRFTIITDLPYDRPATTMAQFVMCPSCHREYDDPTNRRYHAQPSACAVCGPQVRFDAQGTVVDGTDAVIAATQRAIAAGAIVAVKGLGGYHLAVDARSDHALRTLRSRKGRSDKPFAVMVPTLAAARALAEISDEEAAALQSPARPIVLLRRRSGADVSAFVAPGNPLLGVMLPYSPLHHLLFAEVPGSDAVPPRVLVLTSGNLPNEPICIDDADARIRLADLADAFLTHDRPIHVPCDDSVIRIVDGAVQPIRRSRGYTPLPVALPVSVAPTLAVGGELKNTCCVASGRRAWVSQHIGDMENLETLHTFERTVEGFQRMYAVQPTVIAADGHPGYLTRRWAIEHRADRTLVHVQHHHAHIAAVMAEHGLDGTEPVIGVAFDGTGYGIGDDGAPEIWGGEVLLADYRGFVRAGHLRPLPLVGGDGSVSNPCRLAVAYLAALSIEVDPSQPAVAACDATELAVVRRQVERNIGCTPNTSMGRLFDVVASLLGVRHRVSYEAQAAIELEVLAEGGVSDPSALPWMFGLDGAGIIDPTPVLQGIVDTVAADGNRAAAALAFHHAVAAAVVAVVQQVSSAHGTHPVALTGGVFQNALLTRITRASLEAAGYVVLTHRLVPPNDGGLSLGQAIIAGHGRE</sequence>
<keyword evidence="5" id="KW-0863">Zinc-finger</keyword>
<dbReference type="Gene3D" id="3.90.870.50">
    <property type="match status" value="1"/>
</dbReference>
<dbReference type="GO" id="GO:0016743">
    <property type="term" value="F:carboxyl- or carbamoyltransferase activity"/>
    <property type="evidence" value="ECO:0007669"/>
    <property type="project" value="InterPro"/>
</dbReference>
<dbReference type="NCBIfam" id="TIGR00143">
    <property type="entry name" value="hypF"/>
    <property type="match status" value="1"/>
</dbReference>
<evidence type="ECO:0000256" key="2">
    <source>
        <dbReference type="ARBA" id="ARBA00008097"/>
    </source>
</evidence>
<dbReference type="PROSITE" id="PS51160">
    <property type="entry name" value="ACYLPHOSPHATASE_3"/>
    <property type="match status" value="1"/>
</dbReference>
<evidence type="ECO:0000256" key="5">
    <source>
        <dbReference type="ARBA" id="ARBA00022771"/>
    </source>
</evidence>
<evidence type="ECO:0000313" key="10">
    <source>
        <dbReference type="EMBL" id="CAB4365144.1"/>
    </source>
</evidence>
<dbReference type="InterPro" id="IPR004421">
    <property type="entry name" value="Carbamoyltransferase_HypF"/>
</dbReference>
<organism evidence="10">
    <name type="scientific">freshwater metagenome</name>
    <dbReference type="NCBI Taxonomy" id="449393"/>
    <lineage>
        <taxon>unclassified sequences</taxon>
        <taxon>metagenomes</taxon>
        <taxon>ecological metagenomes</taxon>
    </lineage>
</organism>
<dbReference type="InterPro" id="IPR001792">
    <property type="entry name" value="Acylphosphatase-like_dom"/>
</dbReference>
<comment type="pathway">
    <text evidence="1">Protein modification; [NiFe] hydrogenase maturation.</text>
</comment>
<evidence type="ECO:0000256" key="3">
    <source>
        <dbReference type="ARBA" id="ARBA00022598"/>
    </source>
</evidence>
<dbReference type="Pfam" id="PF07503">
    <property type="entry name" value="zf-HYPF"/>
    <property type="match status" value="2"/>
</dbReference>
<dbReference type="EMBL" id="CAEZYF010000023">
    <property type="protein sequence ID" value="CAB4739670.1"/>
    <property type="molecule type" value="Genomic_DNA"/>
</dbReference>
<proteinExistence type="inferred from homology"/>
<evidence type="ECO:0000313" key="14">
    <source>
        <dbReference type="EMBL" id="CAB5024137.1"/>
    </source>
</evidence>
<dbReference type="InterPro" id="IPR036046">
    <property type="entry name" value="Acylphosphatase-like_dom_sf"/>
</dbReference>
<evidence type="ECO:0000256" key="6">
    <source>
        <dbReference type="ARBA" id="ARBA00022833"/>
    </source>
</evidence>
<dbReference type="PANTHER" id="PTHR42959">
    <property type="entry name" value="CARBAMOYLTRANSFERASE"/>
    <property type="match status" value="1"/>
</dbReference>
<dbReference type="Gene3D" id="3.30.420.40">
    <property type="match status" value="1"/>
</dbReference>
<reference evidence="10" key="1">
    <citation type="submission" date="2020-05" db="EMBL/GenBank/DDBJ databases">
        <authorList>
            <person name="Chiriac C."/>
            <person name="Salcher M."/>
            <person name="Ghai R."/>
            <person name="Kavagutti S V."/>
        </authorList>
    </citation>
    <scope>NUCLEOTIDE SEQUENCE</scope>
</reference>
<dbReference type="GO" id="GO:0003725">
    <property type="term" value="F:double-stranded RNA binding"/>
    <property type="evidence" value="ECO:0007669"/>
    <property type="project" value="InterPro"/>
</dbReference>
<evidence type="ECO:0000259" key="8">
    <source>
        <dbReference type="PROSITE" id="PS51160"/>
    </source>
</evidence>
<accession>A0A6J6AAJ5</accession>
<dbReference type="GO" id="GO:0008270">
    <property type="term" value="F:zinc ion binding"/>
    <property type="evidence" value="ECO:0007669"/>
    <property type="project" value="UniProtKB-KW"/>
</dbReference>
<dbReference type="InterPro" id="IPR017968">
    <property type="entry name" value="Acylphosphatase_CS"/>
</dbReference>
<dbReference type="InterPro" id="IPR006070">
    <property type="entry name" value="Sua5-like_dom"/>
</dbReference>
<dbReference type="Pfam" id="PF22521">
    <property type="entry name" value="HypF_C_2"/>
    <property type="match status" value="1"/>
</dbReference>
<dbReference type="AlphaFoldDB" id="A0A6J6AAJ5"/>
<keyword evidence="4" id="KW-0479">Metal-binding</keyword>
<protein>
    <submittedName>
        <fullName evidence="10">Unannotated protein</fullName>
    </submittedName>
</protein>
<keyword evidence="6" id="KW-0862">Zinc</keyword>
<gene>
    <name evidence="11" type="ORF">UFOPK2656_02802</name>
    <name evidence="12" type="ORF">UFOPK3099_00352</name>
    <name evidence="13" type="ORF">UFOPK3651_02381</name>
    <name evidence="14" type="ORF">UFOPK3931_03539</name>
    <name evidence="10" type="ORF">UFOPK4189_02899</name>
</gene>
<feature type="domain" description="YrdC-like" evidence="9">
    <location>
        <begin position="210"/>
        <end position="402"/>
    </location>
</feature>
<evidence type="ECO:0000313" key="12">
    <source>
        <dbReference type="EMBL" id="CAB4804885.1"/>
    </source>
</evidence>
<dbReference type="SUPFAM" id="SSF54975">
    <property type="entry name" value="Acylphosphatase/BLUF domain-like"/>
    <property type="match status" value="1"/>
</dbReference>
<evidence type="ECO:0000256" key="7">
    <source>
        <dbReference type="ARBA" id="ARBA00048220"/>
    </source>
</evidence>
<keyword evidence="3" id="KW-0436">Ligase</keyword>
<dbReference type="Pfam" id="PF00708">
    <property type="entry name" value="Acylphosphatase"/>
    <property type="match status" value="1"/>
</dbReference>
<dbReference type="EMBL" id="CAFBMT010000015">
    <property type="protein sequence ID" value="CAB4943853.1"/>
    <property type="molecule type" value="Genomic_DNA"/>
</dbReference>
<dbReference type="InterPro" id="IPR017945">
    <property type="entry name" value="DHBP_synth_RibB-like_a/b_dom"/>
</dbReference>
<dbReference type="PROSITE" id="PS51163">
    <property type="entry name" value="YRDC"/>
    <property type="match status" value="1"/>
</dbReference>
<dbReference type="PIRSF" id="PIRSF006256">
    <property type="entry name" value="CMPcnvr_hdrg_mat"/>
    <property type="match status" value="1"/>
</dbReference>
<dbReference type="InterPro" id="IPR051060">
    <property type="entry name" value="Carbamoyltrans_HypF-like"/>
</dbReference>
<dbReference type="GO" id="GO:0016874">
    <property type="term" value="F:ligase activity"/>
    <property type="evidence" value="ECO:0007669"/>
    <property type="project" value="UniProtKB-KW"/>
</dbReference>
<comment type="catalytic activity">
    <reaction evidence="7">
        <text>C-terminal L-cysteinyl-[HypE protein] + carbamoyl phosphate + ATP + H2O = C-terminal S-carboxamide-L-cysteinyl-[HypE protein] + AMP + phosphate + diphosphate + H(+)</text>
        <dbReference type="Rhea" id="RHEA:55636"/>
        <dbReference type="Rhea" id="RHEA-COMP:14247"/>
        <dbReference type="Rhea" id="RHEA-COMP:14392"/>
        <dbReference type="ChEBI" id="CHEBI:15377"/>
        <dbReference type="ChEBI" id="CHEBI:15378"/>
        <dbReference type="ChEBI" id="CHEBI:30616"/>
        <dbReference type="ChEBI" id="CHEBI:33019"/>
        <dbReference type="ChEBI" id="CHEBI:43474"/>
        <dbReference type="ChEBI" id="CHEBI:58228"/>
        <dbReference type="ChEBI" id="CHEBI:76913"/>
        <dbReference type="ChEBI" id="CHEBI:139126"/>
        <dbReference type="ChEBI" id="CHEBI:456215"/>
    </reaction>
</comment>
<feature type="domain" description="Acylphosphatase-like" evidence="8">
    <location>
        <begin position="14"/>
        <end position="100"/>
    </location>
</feature>
<dbReference type="EMBL" id="CAESGF010000025">
    <property type="protein sequence ID" value="CAB4365144.1"/>
    <property type="molecule type" value="Genomic_DNA"/>
</dbReference>
<dbReference type="EMBL" id="CAFAAV010000016">
    <property type="protein sequence ID" value="CAB4804885.1"/>
    <property type="molecule type" value="Genomic_DNA"/>
</dbReference>
<evidence type="ECO:0000256" key="1">
    <source>
        <dbReference type="ARBA" id="ARBA00004711"/>
    </source>
</evidence>
<dbReference type="EMBL" id="CAFBOL010000207">
    <property type="protein sequence ID" value="CAB5024137.1"/>
    <property type="molecule type" value="Genomic_DNA"/>
</dbReference>
<dbReference type="InterPro" id="IPR011125">
    <property type="entry name" value="Znf_HypF"/>
</dbReference>
<dbReference type="SUPFAM" id="SSF55821">
    <property type="entry name" value="YrdC/RibB"/>
    <property type="match status" value="1"/>
</dbReference>
<name>A0A6J6AAJ5_9ZZZZ</name>
<evidence type="ECO:0000313" key="13">
    <source>
        <dbReference type="EMBL" id="CAB4943853.1"/>
    </source>
</evidence>
<dbReference type="InterPro" id="IPR041440">
    <property type="entry name" value="HypF_C"/>
</dbReference>